<feature type="transmembrane region" description="Helical" evidence="1">
    <location>
        <begin position="6"/>
        <end position="26"/>
    </location>
</feature>
<dbReference type="EMBL" id="JBICBT010001175">
    <property type="protein sequence ID" value="KAL3080058.1"/>
    <property type="molecule type" value="Genomic_DNA"/>
</dbReference>
<keyword evidence="3" id="KW-1185">Reference proteome</keyword>
<dbReference type="Proteomes" id="UP001620626">
    <property type="component" value="Unassembled WGS sequence"/>
</dbReference>
<comment type="caution">
    <text evidence="2">The sequence shown here is derived from an EMBL/GenBank/DDBJ whole genome shotgun (WGS) entry which is preliminary data.</text>
</comment>
<protein>
    <recommendedName>
        <fullName evidence="4">Receptor expression-enhancing protein</fullName>
    </recommendedName>
</protein>
<evidence type="ECO:0008006" key="4">
    <source>
        <dbReference type="Google" id="ProtNLM"/>
    </source>
</evidence>
<dbReference type="InterPro" id="IPR004345">
    <property type="entry name" value="TB2_DP1_HVA22"/>
</dbReference>
<sequence>MLSFIFDFASVIIGAVLPMFRTWKVLKSRKSRQLIPLSKYWIVFAAWVSLESVANLFSLPYFIPAYSFLKFSFVLYTSLIGYEHIYQKFVSPFLQEYEPNREVLVASAQYYASKATQNALAYAWNTITSCSPRSKAITTQANGQRNAEFRSVVRIVELEEQEEDFVDIIEQDEQFENLEADSDNEMTSNSPTH</sequence>
<accession>A0ABD2J355</accession>
<feature type="transmembrane region" description="Helical" evidence="1">
    <location>
        <begin position="38"/>
        <end position="57"/>
    </location>
</feature>
<evidence type="ECO:0000313" key="2">
    <source>
        <dbReference type="EMBL" id="KAL3080058.1"/>
    </source>
</evidence>
<reference evidence="2 3" key="1">
    <citation type="submission" date="2024-10" db="EMBL/GenBank/DDBJ databases">
        <authorList>
            <person name="Kim D."/>
        </authorList>
    </citation>
    <scope>NUCLEOTIDE SEQUENCE [LARGE SCALE GENOMIC DNA]</scope>
    <source>
        <strain evidence="2">BH-2024</strain>
    </source>
</reference>
<keyword evidence="1" id="KW-1133">Transmembrane helix</keyword>
<proteinExistence type="predicted"/>
<gene>
    <name evidence="2" type="ORF">niasHT_034616</name>
</gene>
<keyword evidence="1" id="KW-0472">Membrane</keyword>
<dbReference type="Pfam" id="PF03134">
    <property type="entry name" value="TB2_DP1_HVA22"/>
    <property type="match status" value="1"/>
</dbReference>
<evidence type="ECO:0000313" key="3">
    <source>
        <dbReference type="Proteomes" id="UP001620626"/>
    </source>
</evidence>
<name>A0ABD2J355_9BILA</name>
<organism evidence="2 3">
    <name type="scientific">Heterodera trifolii</name>
    <dbReference type="NCBI Taxonomy" id="157864"/>
    <lineage>
        <taxon>Eukaryota</taxon>
        <taxon>Metazoa</taxon>
        <taxon>Ecdysozoa</taxon>
        <taxon>Nematoda</taxon>
        <taxon>Chromadorea</taxon>
        <taxon>Rhabditida</taxon>
        <taxon>Tylenchina</taxon>
        <taxon>Tylenchomorpha</taxon>
        <taxon>Tylenchoidea</taxon>
        <taxon>Heteroderidae</taxon>
        <taxon>Heteroderinae</taxon>
        <taxon>Heterodera</taxon>
    </lineage>
</organism>
<dbReference type="AlphaFoldDB" id="A0ABD2J355"/>
<keyword evidence="1" id="KW-0812">Transmembrane</keyword>
<evidence type="ECO:0000256" key="1">
    <source>
        <dbReference type="SAM" id="Phobius"/>
    </source>
</evidence>